<keyword evidence="1" id="KW-0472">Membrane</keyword>
<dbReference type="AlphaFoldDB" id="A0AAP0MYK1"/>
<gene>
    <name evidence="2" type="ORF">WN944_021031</name>
</gene>
<feature type="transmembrane region" description="Helical" evidence="1">
    <location>
        <begin position="37"/>
        <end position="62"/>
    </location>
</feature>
<keyword evidence="1" id="KW-1133">Transmembrane helix</keyword>
<evidence type="ECO:0000256" key="1">
    <source>
        <dbReference type="SAM" id="Phobius"/>
    </source>
</evidence>
<dbReference type="EMBL" id="JBCGBO010000001">
    <property type="protein sequence ID" value="KAK9228083.1"/>
    <property type="molecule type" value="Genomic_DNA"/>
</dbReference>
<accession>A0AAP0MYK1</accession>
<evidence type="ECO:0000313" key="2">
    <source>
        <dbReference type="EMBL" id="KAK9228083.1"/>
    </source>
</evidence>
<dbReference type="Proteomes" id="UP001428341">
    <property type="component" value="Unassembled WGS sequence"/>
</dbReference>
<dbReference type="PANTHER" id="PTHR33640:SF3">
    <property type="entry name" value="DUF4408 DOMAIN-CONTAINING PROTEIN"/>
    <property type="match status" value="1"/>
</dbReference>
<dbReference type="PANTHER" id="PTHR33640">
    <property type="entry name" value="TRANSMEMBRANE PROTEIN"/>
    <property type="match status" value="1"/>
</dbReference>
<proteinExistence type="predicted"/>
<feature type="transmembrane region" description="Helical" evidence="1">
    <location>
        <begin position="68"/>
        <end position="91"/>
    </location>
</feature>
<evidence type="ECO:0000313" key="3">
    <source>
        <dbReference type="Proteomes" id="UP001428341"/>
    </source>
</evidence>
<comment type="caution">
    <text evidence="2">The sequence shown here is derived from an EMBL/GenBank/DDBJ whole genome shotgun (WGS) entry which is preliminary data.</text>
</comment>
<keyword evidence="3" id="KW-1185">Reference proteome</keyword>
<protein>
    <submittedName>
        <fullName evidence="2">Uncharacterized protein</fullName>
    </submittedName>
</protein>
<name>A0AAP0MYK1_9ROSI</name>
<reference evidence="2 3" key="1">
    <citation type="submission" date="2024-05" db="EMBL/GenBank/DDBJ databases">
        <title>Haplotype-resolved chromosome-level genome assembly of Huyou (Citrus changshanensis).</title>
        <authorList>
            <person name="Miao C."/>
            <person name="Chen W."/>
            <person name="Wu Y."/>
            <person name="Wang L."/>
            <person name="Zhao S."/>
            <person name="Grierson D."/>
            <person name="Xu C."/>
            <person name="Chen K."/>
        </authorList>
    </citation>
    <scope>NUCLEOTIDE SEQUENCE [LARGE SCALE GENOMIC DNA]</scope>
    <source>
        <strain evidence="2">01-14</strain>
        <tissue evidence="2">Leaf</tissue>
    </source>
</reference>
<sequence length="294" mass="33616">MDTFNNDYNNVEAEEGNAIALAQDNDRVRSMGKAFRTIELCIALFFLLWMLLRLPFAIKIFAELLRQLVFLLLTPLSILLLFGVTVTAVMVNSYKVSTQNISDQENVGINFCQNIINVGDLQETVEFHFHHHQLEVEAPYGFEVENTPRLSEEQQVNEETTTVYEDKEMISCGRDRAVRTPTTATFKDDVADDVEMDSDSDPEPEVVNQTEAETVMEKSITMPDGDDVVLEMKQRCSSPRDHLNDADFKKTIDAFIKRQHEFLKLENRCDYSAEKRPVMALASCSVFLVYYLTL</sequence>
<keyword evidence="1" id="KW-0812">Transmembrane</keyword>
<organism evidence="2 3">
    <name type="scientific">Citrus x changshan-huyou</name>
    <dbReference type="NCBI Taxonomy" id="2935761"/>
    <lineage>
        <taxon>Eukaryota</taxon>
        <taxon>Viridiplantae</taxon>
        <taxon>Streptophyta</taxon>
        <taxon>Embryophyta</taxon>
        <taxon>Tracheophyta</taxon>
        <taxon>Spermatophyta</taxon>
        <taxon>Magnoliopsida</taxon>
        <taxon>eudicotyledons</taxon>
        <taxon>Gunneridae</taxon>
        <taxon>Pentapetalae</taxon>
        <taxon>rosids</taxon>
        <taxon>malvids</taxon>
        <taxon>Sapindales</taxon>
        <taxon>Rutaceae</taxon>
        <taxon>Aurantioideae</taxon>
        <taxon>Citrus</taxon>
    </lineage>
</organism>